<feature type="domain" description="FMN-binding" evidence="3">
    <location>
        <begin position="91"/>
        <end position="168"/>
    </location>
</feature>
<keyword evidence="2" id="KW-0732">Signal</keyword>
<keyword evidence="5" id="KW-1185">Reference proteome</keyword>
<dbReference type="OrthoDB" id="8099475at2"/>
<proteinExistence type="predicted"/>
<accession>A0A1H0G2X4</accession>
<evidence type="ECO:0000259" key="3">
    <source>
        <dbReference type="SMART" id="SM00900"/>
    </source>
</evidence>
<evidence type="ECO:0000256" key="2">
    <source>
        <dbReference type="SAM" id="SignalP"/>
    </source>
</evidence>
<gene>
    <name evidence="4" type="ORF">SAMN05660199_01120</name>
</gene>
<feature type="chain" id="PRO_5011598105" evidence="2">
    <location>
        <begin position="30"/>
        <end position="170"/>
    </location>
</feature>
<feature type="signal peptide" evidence="2">
    <location>
        <begin position="1"/>
        <end position="29"/>
    </location>
</feature>
<evidence type="ECO:0000256" key="1">
    <source>
        <dbReference type="SAM" id="MobiDB-lite"/>
    </source>
</evidence>
<dbReference type="Proteomes" id="UP000199088">
    <property type="component" value="Unassembled WGS sequence"/>
</dbReference>
<reference evidence="5" key="1">
    <citation type="submission" date="2016-10" db="EMBL/GenBank/DDBJ databases">
        <authorList>
            <person name="Varghese N."/>
            <person name="Submissions S."/>
        </authorList>
    </citation>
    <scope>NUCLEOTIDE SEQUENCE [LARGE SCALE GENOMIC DNA]</scope>
    <source>
        <strain evidence="5">DSM 45843</strain>
    </source>
</reference>
<name>A0A1H0G2X4_9ACTN</name>
<dbReference type="GO" id="GO:0016020">
    <property type="term" value="C:membrane"/>
    <property type="evidence" value="ECO:0007669"/>
    <property type="project" value="InterPro"/>
</dbReference>
<dbReference type="InterPro" id="IPR007329">
    <property type="entry name" value="FMN-bd"/>
</dbReference>
<dbReference type="SMART" id="SM00900">
    <property type="entry name" value="FMN_bind"/>
    <property type="match status" value="1"/>
</dbReference>
<dbReference type="AlphaFoldDB" id="A0A1H0G2X4"/>
<feature type="region of interest" description="Disordered" evidence="1">
    <location>
        <begin position="66"/>
        <end position="85"/>
    </location>
</feature>
<protein>
    <submittedName>
        <fullName evidence="4">FMN-binding domain-containing protein</fullName>
    </submittedName>
</protein>
<dbReference type="STRING" id="1052260.SAMN05660199_01120"/>
<dbReference type="RefSeq" id="WP_091241202.1">
    <property type="nucleotide sequence ID" value="NZ_FNIR01000003.1"/>
</dbReference>
<sequence>MKKIVLWCMSTLTVLVLLFGYHTSTSSQAAATAESSTVTPVAGSLAATPSTSASATAPAAATPSAAASATAAPESTTATTTTVTGSAADTRYGPVQVQLTVSGGTITDVSVIDYPSSNGKDQQINGRALPVLVQETLDAQSADIDMVSGATYTSDGYLQSLQSALDQAGL</sequence>
<dbReference type="Gene3D" id="3.90.1010.20">
    <property type="match status" value="1"/>
</dbReference>
<dbReference type="EMBL" id="FNIR01000003">
    <property type="protein sequence ID" value="SDO01268.1"/>
    <property type="molecule type" value="Genomic_DNA"/>
</dbReference>
<evidence type="ECO:0000313" key="5">
    <source>
        <dbReference type="Proteomes" id="UP000199088"/>
    </source>
</evidence>
<organism evidence="4 5">
    <name type="scientific">Klenkia soli</name>
    <dbReference type="NCBI Taxonomy" id="1052260"/>
    <lineage>
        <taxon>Bacteria</taxon>
        <taxon>Bacillati</taxon>
        <taxon>Actinomycetota</taxon>
        <taxon>Actinomycetes</taxon>
        <taxon>Geodermatophilales</taxon>
        <taxon>Geodermatophilaceae</taxon>
        <taxon>Klenkia</taxon>
    </lineage>
</organism>
<dbReference type="GO" id="GO:0010181">
    <property type="term" value="F:FMN binding"/>
    <property type="evidence" value="ECO:0007669"/>
    <property type="project" value="InterPro"/>
</dbReference>
<dbReference type="Pfam" id="PF04205">
    <property type="entry name" value="FMN_bind"/>
    <property type="match status" value="1"/>
</dbReference>
<evidence type="ECO:0000313" key="4">
    <source>
        <dbReference type="EMBL" id="SDO01268.1"/>
    </source>
</evidence>